<feature type="transmembrane region" description="Helical" evidence="1">
    <location>
        <begin position="124"/>
        <end position="145"/>
    </location>
</feature>
<reference evidence="3 4" key="1">
    <citation type="submission" date="2015-04" db="EMBL/GenBank/DDBJ databases">
        <title>Complete genome sequence of Schizopora paradoxa KUC8140, a cosmopolitan wood degrader in East Asia.</title>
        <authorList>
            <consortium name="DOE Joint Genome Institute"/>
            <person name="Min B."/>
            <person name="Park H."/>
            <person name="Jang Y."/>
            <person name="Kim J.-J."/>
            <person name="Kim K.H."/>
            <person name="Pangilinan J."/>
            <person name="Lipzen A."/>
            <person name="Riley R."/>
            <person name="Grigoriev I.V."/>
            <person name="Spatafora J.W."/>
            <person name="Choi I.-G."/>
        </authorList>
    </citation>
    <scope>NUCLEOTIDE SEQUENCE [LARGE SCALE GENOMIC DNA]</scope>
    <source>
        <strain evidence="3 4">KUC8140</strain>
    </source>
</reference>
<keyword evidence="1" id="KW-0472">Membrane</keyword>
<dbReference type="InterPro" id="IPR045340">
    <property type="entry name" value="DUF6533"/>
</dbReference>
<protein>
    <recommendedName>
        <fullName evidence="2">DUF6533 domain-containing protein</fullName>
    </recommendedName>
</protein>
<dbReference type="Pfam" id="PF20151">
    <property type="entry name" value="DUF6533"/>
    <property type="match status" value="1"/>
</dbReference>
<feature type="transmembrane region" description="Helical" evidence="1">
    <location>
        <begin position="252"/>
        <end position="276"/>
    </location>
</feature>
<evidence type="ECO:0000313" key="4">
    <source>
        <dbReference type="Proteomes" id="UP000053477"/>
    </source>
</evidence>
<dbReference type="InParanoid" id="A0A0H2RZJ7"/>
<gene>
    <name evidence="3" type="ORF">SCHPADRAFT_530209</name>
</gene>
<dbReference type="AlphaFoldDB" id="A0A0H2RZJ7"/>
<feature type="domain" description="DUF6533" evidence="2">
    <location>
        <begin position="26"/>
        <end position="70"/>
    </location>
</feature>
<dbReference type="Proteomes" id="UP000053477">
    <property type="component" value="Unassembled WGS sequence"/>
</dbReference>
<dbReference type="OrthoDB" id="2745134at2759"/>
<dbReference type="STRING" id="27342.A0A0H2RZJ7"/>
<evidence type="ECO:0000259" key="2">
    <source>
        <dbReference type="Pfam" id="PF20151"/>
    </source>
</evidence>
<keyword evidence="4" id="KW-1185">Reference proteome</keyword>
<accession>A0A0H2RZJ7</accession>
<keyword evidence="1" id="KW-1133">Transmembrane helix</keyword>
<evidence type="ECO:0000256" key="1">
    <source>
        <dbReference type="SAM" id="Phobius"/>
    </source>
</evidence>
<dbReference type="EMBL" id="KQ086033">
    <property type="protein sequence ID" value="KLO10211.1"/>
    <property type="molecule type" value="Genomic_DNA"/>
</dbReference>
<name>A0A0H2RZJ7_9AGAM</name>
<feature type="transmembrane region" description="Helical" evidence="1">
    <location>
        <begin position="26"/>
        <end position="43"/>
    </location>
</feature>
<sequence length="349" mass="39253">MNTSIPTSDLGPILSEAGVQIVSSKYAIIGCFTIFIYDYFLTLDDEIKYIWKRPFSLVTFCYFINRYYAMCEFTLQVRTSLWHSMRRCKRYVPLQPFGEGIPFTIFPDLVIGLRVYALYGRNRFIGAALATYLAAELGVALWLYLVPSIHPVPLPGPSSVDQIPELHLCLAAASTNLSNLQSATFQFMQTIFDSIAFILIISKTAKDAFGPRRTGNIQALIARHGLLYYVVVFSANLTWALMILISPPGLKYSAAVPTIMMACLSVNKMTISLRSFSEREEERRKIADVAGIAHRRRRRSWIGTSNFEVGDEDSSYGSESNFELTSVFEIYSHQMKSNSTSSSNSTYVS</sequence>
<organism evidence="3 4">
    <name type="scientific">Schizopora paradoxa</name>
    <dbReference type="NCBI Taxonomy" id="27342"/>
    <lineage>
        <taxon>Eukaryota</taxon>
        <taxon>Fungi</taxon>
        <taxon>Dikarya</taxon>
        <taxon>Basidiomycota</taxon>
        <taxon>Agaricomycotina</taxon>
        <taxon>Agaricomycetes</taxon>
        <taxon>Hymenochaetales</taxon>
        <taxon>Schizoporaceae</taxon>
        <taxon>Schizopora</taxon>
    </lineage>
</organism>
<proteinExistence type="predicted"/>
<keyword evidence="1" id="KW-0812">Transmembrane</keyword>
<evidence type="ECO:0000313" key="3">
    <source>
        <dbReference type="EMBL" id="KLO10211.1"/>
    </source>
</evidence>
<feature type="transmembrane region" description="Helical" evidence="1">
    <location>
        <begin position="226"/>
        <end position="246"/>
    </location>
</feature>
<feature type="transmembrane region" description="Helical" evidence="1">
    <location>
        <begin position="187"/>
        <end position="205"/>
    </location>
</feature>